<proteinExistence type="predicted"/>
<feature type="transmembrane region" description="Helical" evidence="6">
    <location>
        <begin position="461"/>
        <end position="482"/>
    </location>
</feature>
<sequence>MSDDAESEASSPLQSIIRGAGANMSGMLTMRGLGFVTTYLLTTGLGPTLYGLYSFGKVLINICETIANFGTDQSIIRFVPDLDDDSTAQNRVIGLSILTSIVGASVLAVALYFAAPLIADYTDKQAGLVRVLQLFAITLPITTVLGCIASVFRSQEQAGLQVISNGISSYAFRIVTLSGAIALGATLFNVVVAEVIAALLTITFATWLFVRMTDFSPSLSGSRPSLKRFYNYSIPLTMSDTGRLIQNRVDILMVGFFLPGSAIGIYNLSTILAQLITLPSNGLNTIYPPIAAKMYGNGNIEELDALFTQVNRWSFTFSLLAAVGLVFYSSELLSIFGSGFSSGAAVLSLFVISFFANAATGPTGYTLMMTDHQYLMLTNRWGAGIVNAILNYFFITSFGLIGAASATLTVSIISNIVYVAEIWYTEGLFPYSLNFLKPVVAGVACAGALTGWGNVSPVSGIPLLIGGGIVGTAAFALVLLLLGIEPEDREFFEETVL</sequence>
<dbReference type="PATRIC" id="fig|1132509.6.peg.3641"/>
<dbReference type="Proteomes" id="UP000011566">
    <property type="component" value="Unassembled WGS sequence"/>
</dbReference>
<dbReference type="GO" id="GO:0005886">
    <property type="term" value="C:plasma membrane"/>
    <property type="evidence" value="ECO:0007669"/>
    <property type="project" value="UniProtKB-SubCell"/>
</dbReference>
<feature type="transmembrane region" description="Helical" evidence="6">
    <location>
        <begin position="310"/>
        <end position="329"/>
    </location>
</feature>
<evidence type="ECO:0000256" key="4">
    <source>
        <dbReference type="ARBA" id="ARBA00022989"/>
    </source>
</evidence>
<comment type="caution">
    <text evidence="7">The sequence shown here is derived from an EMBL/GenBank/DDBJ whole genome shotgun (WGS) entry which is preliminary data.</text>
</comment>
<comment type="subcellular location">
    <subcellularLocation>
        <location evidence="1">Cell membrane</location>
        <topology evidence="1">Multi-pass membrane protein</topology>
    </subcellularLocation>
</comment>
<feature type="transmembrane region" description="Helical" evidence="6">
    <location>
        <begin position="335"/>
        <end position="356"/>
    </location>
</feature>
<keyword evidence="3 6" id="KW-0812">Transmembrane</keyword>
<feature type="transmembrane region" description="Helical" evidence="6">
    <location>
        <begin position="377"/>
        <end position="395"/>
    </location>
</feature>
<evidence type="ECO:0000256" key="1">
    <source>
        <dbReference type="ARBA" id="ARBA00004651"/>
    </source>
</evidence>
<dbReference type="eggNOG" id="arCOG02209">
    <property type="taxonomic scope" value="Archaea"/>
</dbReference>
<dbReference type="PANTHER" id="PTHR30250">
    <property type="entry name" value="PST FAMILY PREDICTED COLANIC ACID TRANSPORTER"/>
    <property type="match status" value="1"/>
</dbReference>
<evidence type="ECO:0000256" key="6">
    <source>
        <dbReference type="SAM" id="Phobius"/>
    </source>
</evidence>
<feature type="transmembrane region" description="Helical" evidence="6">
    <location>
        <begin position="92"/>
        <end position="119"/>
    </location>
</feature>
<feature type="transmembrane region" description="Helical" evidence="6">
    <location>
        <begin position="131"/>
        <end position="152"/>
    </location>
</feature>
<evidence type="ECO:0000313" key="8">
    <source>
        <dbReference type="Proteomes" id="UP000011566"/>
    </source>
</evidence>
<feature type="transmembrane region" description="Helical" evidence="6">
    <location>
        <begin position="251"/>
        <end position="273"/>
    </location>
</feature>
<keyword evidence="5 6" id="KW-0472">Membrane</keyword>
<feature type="transmembrane region" description="Helical" evidence="6">
    <location>
        <begin position="187"/>
        <end position="210"/>
    </location>
</feature>
<evidence type="ECO:0000256" key="3">
    <source>
        <dbReference type="ARBA" id="ARBA00022692"/>
    </source>
</evidence>
<dbReference type="EMBL" id="AOMB01000042">
    <property type="protein sequence ID" value="EMA36227.1"/>
    <property type="molecule type" value="Genomic_DNA"/>
</dbReference>
<feature type="transmembrane region" description="Helical" evidence="6">
    <location>
        <begin position="401"/>
        <end position="423"/>
    </location>
</feature>
<keyword evidence="4 6" id="KW-1133">Transmembrane helix</keyword>
<protein>
    <submittedName>
        <fullName evidence="7">Transport protein 56 (Polysaccharide biosynthesis transport protein)</fullName>
    </submittedName>
</protein>
<name>M0LRL1_9EURY</name>
<evidence type="ECO:0000256" key="2">
    <source>
        <dbReference type="ARBA" id="ARBA00022475"/>
    </source>
</evidence>
<dbReference type="CDD" id="cd13128">
    <property type="entry name" value="MATE_Wzx_like"/>
    <property type="match status" value="1"/>
</dbReference>
<evidence type="ECO:0000256" key="5">
    <source>
        <dbReference type="ARBA" id="ARBA00023136"/>
    </source>
</evidence>
<dbReference type="InterPro" id="IPR050833">
    <property type="entry name" value="Poly_Biosynth_Transport"/>
</dbReference>
<dbReference type="OrthoDB" id="19148at2157"/>
<evidence type="ECO:0000313" key="7">
    <source>
        <dbReference type="EMBL" id="EMA36227.1"/>
    </source>
</evidence>
<feature type="transmembrane region" description="Helical" evidence="6">
    <location>
        <begin position="33"/>
        <end position="53"/>
    </location>
</feature>
<dbReference type="AlphaFoldDB" id="M0LRL1"/>
<keyword evidence="8" id="KW-1185">Reference proteome</keyword>
<dbReference type="InterPro" id="IPR002797">
    <property type="entry name" value="Polysacc_synth"/>
</dbReference>
<dbReference type="Pfam" id="PF01943">
    <property type="entry name" value="Polysacc_synt"/>
    <property type="match status" value="1"/>
</dbReference>
<organism evidence="7 8">
    <name type="scientific">Halococcus hamelinensis 100A6</name>
    <dbReference type="NCBI Taxonomy" id="1132509"/>
    <lineage>
        <taxon>Archaea</taxon>
        <taxon>Methanobacteriati</taxon>
        <taxon>Methanobacteriota</taxon>
        <taxon>Stenosarchaea group</taxon>
        <taxon>Halobacteria</taxon>
        <taxon>Halobacteriales</taxon>
        <taxon>Halococcaceae</taxon>
        <taxon>Halococcus</taxon>
    </lineage>
</organism>
<dbReference type="PANTHER" id="PTHR30250:SF27">
    <property type="entry name" value="POLYSACCHARIDE BIOSYNTHESIS PROTEIN"/>
    <property type="match status" value="1"/>
</dbReference>
<keyword evidence="2" id="KW-1003">Cell membrane</keyword>
<gene>
    <name evidence="7" type="ORF">C447_15681</name>
</gene>
<reference evidence="7 8" key="1">
    <citation type="journal article" date="2014" name="PLoS Genet.">
        <title>Phylogenetically driven sequencing of extremely halophilic archaea reveals strategies for static and dynamic osmo-response.</title>
        <authorList>
            <person name="Becker E.A."/>
            <person name="Seitzer P.M."/>
            <person name="Tritt A."/>
            <person name="Larsen D."/>
            <person name="Krusor M."/>
            <person name="Yao A.I."/>
            <person name="Wu D."/>
            <person name="Madern D."/>
            <person name="Eisen J.A."/>
            <person name="Darling A.E."/>
            <person name="Facciotti M.T."/>
        </authorList>
    </citation>
    <scope>NUCLEOTIDE SEQUENCE [LARGE SCALE GENOMIC DNA]</scope>
    <source>
        <strain evidence="7 8">100A6</strain>
    </source>
</reference>
<dbReference type="RefSeq" id="WP_007695583.1">
    <property type="nucleotide sequence ID" value="NZ_AJRK01000154.1"/>
</dbReference>
<accession>M0LRL1</accession>